<dbReference type="Gene3D" id="1.25.40.10">
    <property type="entry name" value="Tetratricopeptide repeat domain"/>
    <property type="match status" value="2"/>
</dbReference>
<feature type="non-terminal residue" evidence="1">
    <location>
        <position position="1"/>
    </location>
</feature>
<evidence type="ECO:0000313" key="1">
    <source>
        <dbReference type="EMBL" id="SVC44895.1"/>
    </source>
</evidence>
<feature type="non-terminal residue" evidence="1">
    <location>
        <position position="387"/>
    </location>
</feature>
<dbReference type="AlphaFoldDB" id="A0A382MA25"/>
<reference evidence="1" key="1">
    <citation type="submission" date="2018-05" db="EMBL/GenBank/DDBJ databases">
        <authorList>
            <person name="Lanie J.A."/>
            <person name="Ng W.-L."/>
            <person name="Kazmierczak K.M."/>
            <person name="Andrzejewski T.M."/>
            <person name="Davidsen T.M."/>
            <person name="Wayne K.J."/>
            <person name="Tettelin H."/>
            <person name="Glass J.I."/>
            <person name="Rusch D."/>
            <person name="Podicherti R."/>
            <person name="Tsui H.-C.T."/>
            <person name="Winkler M.E."/>
        </authorList>
    </citation>
    <scope>NUCLEOTIDE SEQUENCE</scope>
</reference>
<dbReference type="EMBL" id="UINC01091827">
    <property type="protein sequence ID" value="SVC44895.1"/>
    <property type="molecule type" value="Genomic_DNA"/>
</dbReference>
<sequence>KMIEEGLANEVQSILDRSYSPELKPFKSIGYAQMVQYHQGQLTLDRAAYEIKRETRHYAKRQLTWFRKMRNTQSLPANQNDTPESLRDKLLSLLPKVSACFLAIFLCLAQTGFAENKDQRYEEAKNLFQKKEWAKAKNRLLALQNQLPDSVEAKRARFLLSLIHLEQEKPEETIKLLEPLIKNYDDVGDYIRFHLIQAQAQSGKYKIARDHALEFLKLTPNTLLYPKIQLILAEAQIQLGEKEAGMKTLEETILTTSKDFRYQKFREFLPEMIFKLAEIQEKSGKQTEAYLNFRQLHIQYPNHERTPEAETALDRLSALKTIKTIPLTLREHTDRIQGLFENVRYKEIIQEIRKIQKENNFVPGRFYFFLAQAQGGLKDRKKANEAL</sequence>
<dbReference type="Pfam" id="PF13174">
    <property type="entry name" value="TPR_6"/>
    <property type="match status" value="1"/>
</dbReference>
<name>A0A382MA25_9ZZZZ</name>
<dbReference type="InterPro" id="IPR019734">
    <property type="entry name" value="TPR_rpt"/>
</dbReference>
<proteinExistence type="predicted"/>
<dbReference type="Gene3D" id="1.10.287.890">
    <property type="entry name" value="Crystal structure of tRNA isopentenylpyrophosphate transferase (bh2366) domain"/>
    <property type="match status" value="1"/>
</dbReference>
<dbReference type="SUPFAM" id="SSF48452">
    <property type="entry name" value="TPR-like"/>
    <property type="match status" value="1"/>
</dbReference>
<organism evidence="1">
    <name type="scientific">marine metagenome</name>
    <dbReference type="NCBI Taxonomy" id="408172"/>
    <lineage>
        <taxon>unclassified sequences</taxon>
        <taxon>metagenomes</taxon>
        <taxon>ecological metagenomes</taxon>
    </lineage>
</organism>
<dbReference type="InterPro" id="IPR011990">
    <property type="entry name" value="TPR-like_helical_dom_sf"/>
</dbReference>
<evidence type="ECO:0008006" key="2">
    <source>
        <dbReference type="Google" id="ProtNLM"/>
    </source>
</evidence>
<protein>
    <recommendedName>
        <fullName evidence="2">tRNA dimethylallyltransferase</fullName>
    </recommendedName>
</protein>
<accession>A0A382MA25</accession>
<dbReference type="Pfam" id="PF01715">
    <property type="entry name" value="IPPT"/>
    <property type="match status" value="1"/>
</dbReference>
<gene>
    <name evidence="1" type="ORF">METZ01_LOCUS297749</name>
</gene>